<reference evidence="2" key="1">
    <citation type="submission" date="2017-05" db="EMBL/GenBank/DDBJ databases">
        <title>Dechlorination kinetics govern the competition between two new strains of the genus Sulfurospirillum.</title>
        <authorList>
            <person name="Buttet G.F."/>
            <person name="Murray A.M."/>
            <person name="Goris T."/>
            <person name="Burion M."/>
            <person name="Lin B."/>
            <person name="Rolle M."/>
            <person name="Maillard J."/>
        </authorList>
    </citation>
    <scope>NUCLEOTIDE SEQUENCE [LARGE SCALE GENOMIC DNA]</scope>
    <source>
        <strain evidence="2">SL2-1</strain>
    </source>
</reference>
<protein>
    <submittedName>
        <fullName evidence="1">Uncharacterized protein</fullName>
    </submittedName>
</protein>
<evidence type="ECO:0000313" key="1">
    <source>
        <dbReference type="EMBL" id="ARU49617.1"/>
    </source>
</evidence>
<sequence>MAYYFLYSAPKNRQKQKAQKQEEIREFYRQKLKTELSHIENADTRQKQKLVLLKAFAKELEFNLFFDKDEVKVLIQELASY</sequence>
<gene>
    <name evidence="1" type="ORF">Sdiek1_2467</name>
</gene>
<name>A0A1Y0HNB0_9BACT</name>
<keyword evidence="2" id="KW-1185">Reference proteome</keyword>
<evidence type="ECO:0000313" key="2">
    <source>
        <dbReference type="Proteomes" id="UP000196005"/>
    </source>
</evidence>
<dbReference type="KEGG" id="suls:Sdiek1_2467"/>
<dbReference type="EMBL" id="CP021416">
    <property type="protein sequence ID" value="ARU49617.1"/>
    <property type="molecule type" value="Genomic_DNA"/>
</dbReference>
<dbReference type="Proteomes" id="UP000196005">
    <property type="component" value="Chromosome"/>
</dbReference>
<dbReference type="AlphaFoldDB" id="A0A1Y0HNB0"/>
<organism evidence="1 2">
    <name type="scientific">Sulfurospirillum diekertiae</name>
    <dbReference type="NCBI Taxonomy" id="1854492"/>
    <lineage>
        <taxon>Bacteria</taxon>
        <taxon>Pseudomonadati</taxon>
        <taxon>Campylobacterota</taxon>
        <taxon>Epsilonproteobacteria</taxon>
        <taxon>Campylobacterales</taxon>
        <taxon>Sulfurospirillaceae</taxon>
        <taxon>Sulfurospirillum</taxon>
    </lineage>
</organism>
<accession>A0A1Y0HNB0</accession>
<proteinExistence type="predicted"/>